<reference evidence="1" key="1">
    <citation type="submission" date="2018-10" db="EMBL/GenBank/DDBJ databases">
        <title>Effector identification in a new, highly contiguous assembly of the strawberry crown rot pathogen Phytophthora cactorum.</title>
        <authorList>
            <person name="Armitage A.D."/>
            <person name="Nellist C.F."/>
            <person name="Bates H."/>
            <person name="Vickerstaff R.J."/>
            <person name="Harrison R.J."/>
        </authorList>
    </citation>
    <scope>NUCLEOTIDE SEQUENCE</scope>
    <source>
        <strain evidence="1">4040</strain>
    </source>
</reference>
<evidence type="ECO:0000313" key="1">
    <source>
        <dbReference type="EMBL" id="KAG2943498.1"/>
    </source>
</evidence>
<accession>A0A8T1DRC6</accession>
<comment type="caution">
    <text evidence="1">The sequence shown here is derived from an EMBL/GenBank/DDBJ whole genome shotgun (WGS) entry which is preliminary data.</text>
</comment>
<organism evidence="1 2">
    <name type="scientific">Phytophthora cactorum</name>
    <dbReference type="NCBI Taxonomy" id="29920"/>
    <lineage>
        <taxon>Eukaryota</taxon>
        <taxon>Sar</taxon>
        <taxon>Stramenopiles</taxon>
        <taxon>Oomycota</taxon>
        <taxon>Peronosporomycetes</taxon>
        <taxon>Peronosporales</taxon>
        <taxon>Peronosporaceae</taxon>
        <taxon>Phytophthora</taxon>
    </lineage>
</organism>
<proteinExistence type="predicted"/>
<dbReference type="Proteomes" id="UP000736787">
    <property type="component" value="Unassembled WGS sequence"/>
</dbReference>
<gene>
    <name evidence="1" type="ORF">PC117_g9435</name>
</gene>
<evidence type="ECO:0000313" key="2">
    <source>
        <dbReference type="Proteomes" id="UP000736787"/>
    </source>
</evidence>
<protein>
    <submittedName>
        <fullName evidence="1">Uncharacterized protein</fullName>
    </submittedName>
</protein>
<dbReference type="EMBL" id="RCMK01000216">
    <property type="protein sequence ID" value="KAG2943498.1"/>
    <property type="molecule type" value="Genomic_DNA"/>
</dbReference>
<dbReference type="AlphaFoldDB" id="A0A8T1DRC6"/>
<name>A0A8T1DRC6_9STRA</name>
<sequence length="129" mass="14108">MKPVKLVTTSWAIGSSRELDPAWSSDMSELPATPQLEFLVRPRSSLPLSAPISNSIMSRTPCSHFAKMILGSTKLPCPTNVANCGLSPASRLHIPPRHFHERPLQLHVMLKRPGMLPDRPVPAIANVAD</sequence>